<accession>C8X4E9</accession>
<feature type="domain" description="Membrane insertase YidC/Oxa/ALB C-terminal" evidence="15">
    <location>
        <begin position="361"/>
        <end position="546"/>
    </location>
</feature>
<protein>
    <recommendedName>
        <fullName evidence="3 13">Membrane protein insertase YidC</fullName>
    </recommendedName>
    <alternativeName>
        <fullName evidence="12 13">Foldase YidC</fullName>
    </alternativeName>
    <alternativeName>
        <fullName evidence="11 13">Membrane integrase YidC</fullName>
    </alternativeName>
    <alternativeName>
        <fullName evidence="13">Membrane protein YidC</fullName>
    </alternativeName>
</protein>
<keyword evidence="5 13" id="KW-1003">Cell membrane</keyword>
<comment type="subcellular location">
    <subcellularLocation>
        <location evidence="1 13">Cell inner membrane</location>
        <topology evidence="1 13">Multi-pass membrane protein</topology>
    </subcellularLocation>
</comment>
<evidence type="ECO:0000259" key="15">
    <source>
        <dbReference type="Pfam" id="PF02096"/>
    </source>
</evidence>
<feature type="transmembrane region" description="Helical" evidence="13">
    <location>
        <begin position="424"/>
        <end position="447"/>
    </location>
</feature>
<keyword evidence="18" id="KW-1185">Reference proteome</keyword>
<dbReference type="HAMAP" id="MF_01810">
    <property type="entry name" value="YidC_type1"/>
    <property type="match status" value="1"/>
</dbReference>
<feature type="transmembrane region" description="Helical" evidence="13">
    <location>
        <begin position="508"/>
        <end position="533"/>
    </location>
</feature>
<feature type="compositionally biased region" description="Polar residues" evidence="14">
    <location>
        <begin position="45"/>
        <end position="64"/>
    </location>
</feature>
<evidence type="ECO:0000256" key="3">
    <source>
        <dbReference type="ARBA" id="ARBA00015325"/>
    </source>
</evidence>
<dbReference type="InterPro" id="IPR001708">
    <property type="entry name" value="YidC/ALB3/OXA1/COX18"/>
</dbReference>
<evidence type="ECO:0000256" key="5">
    <source>
        <dbReference type="ARBA" id="ARBA00022475"/>
    </source>
</evidence>
<dbReference type="PRINTS" id="PR01900">
    <property type="entry name" value="YIDCPROTEIN"/>
</dbReference>
<dbReference type="GO" id="GO:0015031">
    <property type="term" value="P:protein transport"/>
    <property type="evidence" value="ECO:0007669"/>
    <property type="project" value="UniProtKB-KW"/>
</dbReference>
<dbReference type="CDD" id="cd19961">
    <property type="entry name" value="EcYidC-like_peri"/>
    <property type="match status" value="1"/>
</dbReference>
<keyword evidence="4 13" id="KW-0813">Transport</keyword>
<feature type="region of interest" description="Disordered" evidence="14">
    <location>
        <begin position="31"/>
        <end position="66"/>
    </location>
</feature>
<evidence type="ECO:0000256" key="10">
    <source>
        <dbReference type="ARBA" id="ARBA00023186"/>
    </source>
</evidence>
<comment type="subunit">
    <text evidence="13">Interacts with the Sec translocase complex via SecD. Specifically interacts with transmembrane segments of nascent integral membrane proteins during membrane integration.</text>
</comment>
<dbReference type="KEGG" id="drt:Dret_2139"/>
<keyword evidence="13" id="KW-0997">Cell inner membrane</keyword>
<keyword evidence="9 13" id="KW-0472">Membrane</keyword>
<evidence type="ECO:0000256" key="13">
    <source>
        <dbReference type="HAMAP-Rule" id="MF_01810"/>
    </source>
</evidence>
<evidence type="ECO:0000256" key="11">
    <source>
        <dbReference type="ARBA" id="ARBA00033245"/>
    </source>
</evidence>
<dbReference type="HOGENOM" id="CLU_016535_3_0_7"/>
<comment type="similarity">
    <text evidence="2 13">Belongs to the OXA1/ALB3/YidC family. Type 1 subfamily.</text>
</comment>
<dbReference type="InterPro" id="IPR028055">
    <property type="entry name" value="YidC/Oxa/ALB_C"/>
</dbReference>
<feature type="transmembrane region" description="Helical" evidence="13">
    <location>
        <begin position="354"/>
        <end position="379"/>
    </location>
</feature>
<dbReference type="PRINTS" id="PR00701">
    <property type="entry name" value="60KDINNERMP"/>
</dbReference>
<evidence type="ECO:0000313" key="18">
    <source>
        <dbReference type="Proteomes" id="UP000001052"/>
    </source>
</evidence>
<dbReference type="OrthoDB" id="9780552at2"/>
<dbReference type="GO" id="GO:0051205">
    <property type="term" value="P:protein insertion into membrane"/>
    <property type="evidence" value="ECO:0007669"/>
    <property type="project" value="TreeGrafter"/>
</dbReference>
<keyword evidence="6 13" id="KW-0812">Transmembrane</keyword>
<dbReference type="GO" id="GO:0005886">
    <property type="term" value="C:plasma membrane"/>
    <property type="evidence" value="ECO:0007669"/>
    <property type="project" value="UniProtKB-SubCell"/>
</dbReference>
<dbReference type="NCBIfam" id="TIGR03592">
    <property type="entry name" value="yidC_oxa1_cterm"/>
    <property type="match status" value="1"/>
</dbReference>
<evidence type="ECO:0000256" key="14">
    <source>
        <dbReference type="SAM" id="MobiDB-lite"/>
    </source>
</evidence>
<gene>
    <name evidence="13" type="primary">yidC</name>
    <name evidence="17" type="ordered locus">Dret_2139</name>
</gene>
<keyword evidence="8 13" id="KW-1133">Transmembrane helix</keyword>
<evidence type="ECO:0000256" key="7">
    <source>
        <dbReference type="ARBA" id="ARBA00022927"/>
    </source>
</evidence>
<feature type="domain" description="Membrane insertase YidC N-terminal" evidence="16">
    <location>
        <begin position="89"/>
        <end position="349"/>
    </location>
</feature>
<evidence type="ECO:0000256" key="12">
    <source>
        <dbReference type="ARBA" id="ARBA00033342"/>
    </source>
</evidence>
<evidence type="ECO:0000256" key="6">
    <source>
        <dbReference type="ARBA" id="ARBA00022692"/>
    </source>
</evidence>
<dbReference type="STRING" id="485915.Dret_2139"/>
<dbReference type="Pfam" id="PF02096">
    <property type="entry name" value="60KD_IMP"/>
    <property type="match status" value="1"/>
</dbReference>
<dbReference type="eggNOG" id="COG0706">
    <property type="taxonomic scope" value="Bacteria"/>
</dbReference>
<evidence type="ECO:0000256" key="1">
    <source>
        <dbReference type="ARBA" id="ARBA00004429"/>
    </source>
</evidence>
<evidence type="ECO:0000313" key="17">
    <source>
        <dbReference type="EMBL" id="ACV69423.1"/>
    </source>
</evidence>
<dbReference type="Pfam" id="PF14849">
    <property type="entry name" value="YidC_periplas"/>
    <property type="match status" value="1"/>
</dbReference>
<organism evidence="17 18">
    <name type="scientific">Desulfohalobium retbaense (strain ATCC 49708 / DSM 5692 / JCM 16813 / HR100)</name>
    <dbReference type="NCBI Taxonomy" id="485915"/>
    <lineage>
        <taxon>Bacteria</taxon>
        <taxon>Pseudomonadati</taxon>
        <taxon>Thermodesulfobacteriota</taxon>
        <taxon>Desulfovibrionia</taxon>
        <taxon>Desulfovibrionales</taxon>
        <taxon>Desulfohalobiaceae</taxon>
        <taxon>Desulfohalobium</taxon>
    </lineage>
</organism>
<reference evidence="17 18" key="2">
    <citation type="journal article" date="2010" name="Stand. Genomic Sci.">
        <title>Complete genome sequence of Desulfohalobium retbaense type strain (HR(100)).</title>
        <authorList>
            <person name="Spring S."/>
            <person name="Nolan M."/>
            <person name="Lapidus A."/>
            <person name="Glavina Del Rio T."/>
            <person name="Copeland A."/>
            <person name="Tice H."/>
            <person name="Cheng J.F."/>
            <person name="Lucas S."/>
            <person name="Land M."/>
            <person name="Chen F."/>
            <person name="Bruce D."/>
            <person name="Goodwin L."/>
            <person name="Pitluck S."/>
            <person name="Ivanova N."/>
            <person name="Mavromatis K."/>
            <person name="Mikhailova N."/>
            <person name="Pati A."/>
            <person name="Chen A."/>
            <person name="Palaniappan K."/>
            <person name="Hauser L."/>
            <person name="Chang Y.J."/>
            <person name="Jeffries C.D."/>
            <person name="Munk C."/>
            <person name="Kiss H."/>
            <person name="Chain P."/>
            <person name="Han C."/>
            <person name="Brettin T."/>
            <person name="Detter J.C."/>
            <person name="Schuler E."/>
            <person name="Goker M."/>
            <person name="Rohde M."/>
            <person name="Bristow J."/>
            <person name="Eisen J.A."/>
            <person name="Markowitz V."/>
            <person name="Hugenholtz P."/>
            <person name="Kyrpides N.C."/>
            <person name="Klenk H.P."/>
        </authorList>
    </citation>
    <scope>NUCLEOTIDE SEQUENCE [LARGE SCALE GENOMIC DNA]</scope>
    <source>
        <strain evidence="17 18">DSM 5692</strain>
    </source>
</reference>
<dbReference type="InterPro" id="IPR028053">
    <property type="entry name" value="Membr_insert_YidC_N"/>
</dbReference>
<feature type="compositionally biased region" description="Low complexity" evidence="14">
    <location>
        <begin position="33"/>
        <end position="44"/>
    </location>
</feature>
<dbReference type="InterPro" id="IPR047196">
    <property type="entry name" value="YidC_ALB_C"/>
</dbReference>
<evidence type="ECO:0000256" key="4">
    <source>
        <dbReference type="ARBA" id="ARBA00022448"/>
    </source>
</evidence>
<dbReference type="Gene3D" id="2.70.98.90">
    <property type="match status" value="1"/>
</dbReference>
<evidence type="ECO:0000259" key="16">
    <source>
        <dbReference type="Pfam" id="PF14849"/>
    </source>
</evidence>
<evidence type="ECO:0000256" key="2">
    <source>
        <dbReference type="ARBA" id="ARBA00010527"/>
    </source>
</evidence>
<proteinExistence type="inferred from homology"/>
<dbReference type="NCBIfam" id="NF002353">
    <property type="entry name" value="PRK01318.1-4"/>
    <property type="match status" value="1"/>
</dbReference>
<dbReference type="EMBL" id="CP001734">
    <property type="protein sequence ID" value="ACV69423.1"/>
    <property type="molecule type" value="Genomic_DNA"/>
</dbReference>
<feature type="transmembrane region" description="Helical" evidence="13">
    <location>
        <begin position="7"/>
        <end position="26"/>
    </location>
</feature>
<sequence>MDDNTKRVIVAVVLSFIVIVGWNFLFPPQQPPTQSNQAANQTQQETPTVAEDSSSQVPGASQTGDGVVAGRAQQSLSGSTYSPEGSGKRVTVETPLYKATINAAGGVLEHLVLKQYQEAINPGAKNVDLITRGTVQKAPMGLIWQQRPTWSEADWELQGNDLQLGQGESGSLTLVGTIDGVRLERTLHFSAETYLIDETLNVANARDHSLTGTVSFTMASEQLAEESRYNRTELIYFNGGLNKESDTDELQIGIHPAETVSWGGIASNYFLLAAVPTSGNMDLRGKYEDEIYRVALGSQVAVAPEQSAELSCSYYVGPKESEQLAQAPQNLLAAIQYGWFDFIAKPLIKVLKFFYSYVGNYGVAIILLTILIKIVFWPLSQKSYKSMEKMKKLQPMMTQLKEKYGDDRQKLNEEMMRLYKTYKVNPAGGCLPMLLQIPVFIALYQALLGAIELRHAAFITHVPFTDIIWLADLSAKDPLYVTPIVMGATMFLQQKMTPTPGDSTQAKVMMFMPLIFTFIFLSFPAGLVVYWLVNNVLSIAQQWMLTRKAS</sequence>
<comment type="function">
    <text evidence="13">Required for the insertion and/or proper folding and/or complex formation of integral membrane proteins into the membrane. Involved in integration of membrane proteins that insert both dependently and independently of the Sec translocase complex, as well as at least some lipoproteins. Aids folding of multispanning membrane proteins.</text>
</comment>
<dbReference type="GO" id="GO:0032977">
    <property type="term" value="F:membrane insertase activity"/>
    <property type="evidence" value="ECO:0007669"/>
    <property type="project" value="InterPro"/>
</dbReference>
<keyword evidence="7 13" id="KW-0653">Protein transport</keyword>
<dbReference type="CDD" id="cd20070">
    <property type="entry name" value="5TM_YidC_Alb3"/>
    <property type="match status" value="1"/>
</dbReference>
<dbReference type="InterPro" id="IPR019998">
    <property type="entry name" value="Membr_insert_YidC"/>
</dbReference>
<dbReference type="AlphaFoldDB" id="C8X4E9"/>
<evidence type="ECO:0000256" key="9">
    <source>
        <dbReference type="ARBA" id="ARBA00023136"/>
    </source>
</evidence>
<dbReference type="Proteomes" id="UP000001052">
    <property type="component" value="Chromosome"/>
</dbReference>
<evidence type="ECO:0000256" key="8">
    <source>
        <dbReference type="ARBA" id="ARBA00022989"/>
    </source>
</evidence>
<name>C8X4E9_DESRD</name>
<dbReference type="RefSeq" id="WP_015752564.1">
    <property type="nucleotide sequence ID" value="NC_013223.1"/>
</dbReference>
<keyword evidence="10 13" id="KW-0143">Chaperone</keyword>
<reference evidence="18" key="1">
    <citation type="submission" date="2009-09" db="EMBL/GenBank/DDBJ databases">
        <title>The complete chromosome of Desulfohalobium retbaense DSM 5692.</title>
        <authorList>
            <consortium name="US DOE Joint Genome Institute (JGI-PGF)"/>
            <person name="Lucas S."/>
            <person name="Copeland A."/>
            <person name="Lapidus A."/>
            <person name="Glavina del Rio T."/>
            <person name="Dalin E."/>
            <person name="Tice H."/>
            <person name="Bruce D."/>
            <person name="Goodwin L."/>
            <person name="Pitluck S."/>
            <person name="Kyrpides N."/>
            <person name="Mavromatis K."/>
            <person name="Ivanova N."/>
            <person name="Mikhailova N."/>
            <person name="Munk A.C."/>
            <person name="Brettin T."/>
            <person name="Detter J.C."/>
            <person name="Han C."/>
            <person name="Tapia R."/>
            <person name="Larimer F."/>
            <person name="Land M."/>
            <person name="Hauser L."/>
            <person name="Markowitz V."/>
            <person name="Cheng J.-F."/>
            <person name="Hugenholtz P."/>
            <person name="Woyke T."/>
            <person name="Wu D."/>
            <person name="Spring S."/>
            <person name="Klenk H.-P."/>
            <person name="Eisen J.A."/>
        </authorList>
    </citation>
    <scope>NUCLEOTIDE SEQUENCE [LARGE SCALE GENOMIC DNA]</scope>
    <source>
        <strain evidence="18">DSM 5692</strain>
    </source>
</reference>
<dbReference type="PANTHER" id="PTHR12428:SF65">
    <property type="entry name" value="CYTOCHROME C OXIDASE ASSEMBLY PROTEIN COX18, MITOCHONDRIAL"/>
    <property type="match status" value="1"/>
</dbReference>
<dbReference type="NCBIfam" id="TIGR03593">
    <property type="entry name" value="yidC_nterm"/>
    <property type="match status" value="1"/>
</dbReference>
<dbReference type="InterPro" id="IPR038221">
    <property type="entry name" value="YidC_periplasmic_sf"/>
</dbReference>
<dbReference type="PANTHER" id="PTHR12428">
    <property type="entry name" value="OXA1"/>
    <property type="match status" value="1"/>
</dbReference>